<comment type="caution">
    <text evidence="3">The sequence shown here is derived from an EMBL/GenBank/DDBJ whole genome shotgun (WGS) entry which is preliminary data.</text>
</comment>
<dbReference type="GO" id="GO:0016614">
    <property type="term" value="F:oxidoreductase activity, acting on CH-OH group of donors"/>
    <property type="evidence" value="ECO:0007669"/>
    <property type="project" value="InterPro"/>
</dbReference>
<reference evidence="3 4" key="1">
    <citation type="journal article" date="2016" name="Genome Biol. Evol.">
        <title>Gene Family Evolution Reflects Adaptation to Soil Environmental Stressors in the Genome of the Collembolan Orchesella cincta.</title>
        <authorList>
            <person name="Faddeeva-Vakhrusheva A."/>
            <person name="Derks M.F."/>
            <person name="Anvar S.Y."/>
            <person name="Agamennone V."/>
            <person name="Suring W."/>
            <person name="Smit S."/>
            <person name="van Straalen N.M."/>
            <person name="Roelofs D."/>
        </authorList>
    </citation>
    <scope>NUCLEOTIDE SEQUENCE [LARGE SCALE GENOMIC DNA]</scope>
    <source>
        <tissue evidence="3">Mixed pool</tissue>
    </source>
</reference>
<dbReference type="OrthoDB" id="269227at2759"/>
<dbReference type="Proteomes" id="UP000094527">
    <property type="component" value="Unassembled WGS sequence"/>
</dbReference>
<dbReference type="EMBL" id="LJIJ01000341">
    <property type="protein sequence ID" value="ODM98589.1"/>
    <property type="molecule type" value="Genomic_DNA"/>
</dbReference>
<dbReference type="PANTHER" id="PTHR11552:SF147">
    <property type="entry name" value="CHOLINE DEHYDROGENASE, MITOCHONDRIAL"/>
    <property type="match status" value="1"/>
</dbReference>
<dbReference type="Gene3D" id="3.50.50.60">
    <property type="entry name" value="FAD/NAD(P)-binding domain"/>
    <property type="match status" value="1"/>
</dbReference>
<feature type="domain" description="Glucose-methanol-choline oxidoreductase C-terminal" evidence="2">
    <location>
        <begin position="2"/>
        <end position="82"/>
    </location>
</feature>
<dbReference type="SUPFAM" id="SSF54373">
    <property type="entry name" value="FAD-linked reductases, C-terminal domain"/>
    <property type="match status" value="1"/>
</dbReference>
<protein>
    <submittedName>
        <fullName evidence="3">Choline dehydrogenase, mitochondrial</fullName>
    </submittedName>
</protein>
<dbReference type="STRING" id="48709.A0A1D2MZY7"/>
<organism evidence="3 4">
    <name type="scientific">Orchesella cincta</name>
    <name type="common">Springtail</name>
    <name type="synonym">Podura cincta</name>
    <dbReference type="NCBI Taxonomy" id="48709"/>
    <lineage>
        <taxon>Eukaryota</taxon>
        <taxon>Metazoa</taxon>
        <taxon>Ecdysozoa</taxon>
        <taxon>Arthropoda</taxon>
        <taxon>Hexapoda</taxon>
        <taxon>Collembola</taxon>
        <taxon>Entomobryomorpha</taxon>
        <taxon>Entomobryoidea</taxon>
        <taxon>Orchesellidae</taxon>
        <taxon>Orchesellinae</taxon>
        <taxon>Orchesella</taxon>
    </lineage>
</organism>
<evidence type="ECO:0000259" key="2">
    <source>
        <dbReference type="Pfam" id="PF05199"/>
    </source>
</evidence>
<name>A0A1D2MZY7_ORCCI</name>
<proteinExistence type="inferred from homology"/>
<gene>
    <name evidence="3" type="ORF">Ocin01_08107</name>
</gene>
<keyword evidence="4" id="KW-1185">Reference proteome</keyword>
<accession>A0A1D2MZY7</accession>
<dbReference type="AlphaFoldDB" id="A0A1D2MZY7"/>
<dbReference type="Pfam" id="PF05199">
    <property type="entry name" value="GMC_oxred_C"/>
    <property type="match status" value="1"/>
</dbReference>
<dbReference type="InterPro" id="IPR007867">
    <property type="entry name" value="GMC_OxRtase_C"/>
</dbReference>
<dbReference type="PANTHER" id="PTHR11552">
    <property type="entry name" value="GLUCOSE-METHANOL-CHOLINE GMC OXIDOREDUCTASE"/>
    <property type="match status" value="1"/>
</dbReference>
<sequence length="82" mass="9022">MKAMIEGVSLLLKLYHNTTSMQRINAGIPRAYPECPQNVPLDSPASIECVIRTFTLTLYHPSSTCAMGKAEDPNSVVDSQLR</sequence>
<evidence type="ECO:0000313" key="3">
    <source>
        <dbReference type="EMBL" id="ODM98589.1"/>
    </source>
</evidence>
<dbReference type="GO" id="GO:0050660">
    <property type="term" value="F:flavin adenine dinucleotide binding"/>
    <property type="evidence" value="ECO:0007669"/>
    <property type="project" value="InterPro"/>
</dbReference>
<dbReference type="Gene3D" id="3.30.560.10">
    <property type="entry name" value="Glucose Oxidase, domain 3"/>
    <property type="match status" value="1"/>
</dbReference>
<evidence type="ECO:0000313" key="4">
    <source>
        <dbReference type="Proteomes" id="UP000094527"/>
    </source>
</evidence>
<comment type="similarity">
    <text evidence="1">Belongs to the GMC oxidoreductase family.</text>
</comment>
<dbReference type="InterPro" id="IPR036188">
    <property type="entry name" value="FAD/NAD-bd_sf"/>
</dbReference>
<evidence type="ECO:0000256" key="1">
    <source>
        <dbReference type="ARBA" id="ARBA00010790"/>
    </source>
</evidence>
<dbReference type="InterPro" id="IPR012132">
    <property type="entry name" value="GMC_OxRdtase"/>
</dbReference>